<evidence type="ECO:0000313" key="2">
    <source>
        <dbReference type="EMBL" id="MDG4715064.1"/>
    </source>
</evidence>
<dbReference type="Proteomes" id="UP001529085">
    <property type="component" value="Unassembled WGS sequence"/>
</dbReference>
<keyword evidence="1" id="KW-0472">Membrane</keyword>
<sequence length="142" mass="16356">MTDEELKKIIFELEKRNEKEKAFFGFYEYGGGPDESHIKANRKGLELFATELLKVGIESENREFKKNGTESIGLNTDWLDENGEFFFDFVELTKKDKAPTEKTFPEHKETWKDKAFRVGCFGIGILLVGLIIVGLITVLNWI</sequence>
<proteinExistence type="predicted"/>
<gene>
    <name evidence="2" type="ORF">P7122_04220</name>
</gene>
<evidence type="ECO:0000313" key="3">
    <source>
        <dbReference type="Proteomes" id="UP001529085"/>
    </source>
</evidence>
<dbReference type="RefSeq" id="WP_278004531.1">
    <property type="nucleotide sequence ID" value="NZ_JARSBN010000002.1"/>
</dbReference>
<accession>A0ABT6FZP1</accession>
<protein>
    <submittedName>
        <fullName evidence="2">Uncharacterized protein</fullName>
    </submittedName>
</protein>
<keyword evidence="1" id="KW-0812">Transmembrane</keyword>
<keyword evidence="1" id="KW-1133">Transmembrane helix</keyword>
<dbReference type="EMBL" id="JARSBN010000002">
    <property type="protein sequence ID" value="MDG4715064.1"/>
    <property type="molecule type" value="Genomic_DNA"/>
</dbReference>
<feature type="transmembrane region" description="Helical" evidence="1">
    <location>
        <begin position="118"/>
        <end position="141"/>
    </location>
</feature>
<keyword evidence="3" id="KW-1185">Reference proteome</keyword>
<reference evidence="2 3" key="1">
    <citation type="submission" date="2023-03" db="EMBL/GenBank/DDBJ databases">
        <title>Strain YYF002 represents a novel species in the genus Winogradskyella isolated from seawater.</title>
        <authorList>
            <person name="Fu Z.-Y."/>
        </authorList>
    </citation>
    <scope>NUCLEOTIDE SEQUENCE [LARGE SCALE GENOMIC DNA]</scope>
    <source>
        <strain evidence="2 3">YYF002</strain>
    </source>
</reference>
<organism evidence="2 3">
    <name type="scientific">Winogradskyella marincola</name>
    <dbReference type="NCBI Taxonomy" id="3037795"/>
    <lineage>
        <taxon>Bacteria</taxon>
        <taxon>Pseudomonadati</taxon>
        <taxon>Bacteroidota</taxon>
        <taxon>Flavobacteriia</taxon>
        <taxon>Flavobacteriales</taxon>
        <taxon>Flavobacteriaceae</taxon>
        <taxon>Winogradskyella</taxon>
    </lineage>
</organism>
<evidence type="ECO:0000256" key="1">
    <source>
        <dbReference type="SAM" id="Phobius"/>
    </source>
</evidence>
<comment type="caution">
    <text evidence="2">The sequence shown here is derived from an EMBL/GenBank/DDBJ whole genome shotgun (WGS) entry which is preliminary data.</text>
</comment>
<name>A0ABT6FZP1_9FLAO</name>